<feature type="domain" description="Radical SAM core" evidence="8">
    <location>
        <begin position="1"/>
        <end position="247"/>
    </location>
</feature>
<evidence type="ECO:0000259" key="8">
    <source>
        <dbReference type="PROSITE" id="PS51918"/>
    </source>
</evidence>
<name>A0ABU3ZN95_9GAMM</name>
<dbReference type="InterPro" id="IPR047207">
    <property type="entry name" value="SPASM_anSME"/>
</dbReference>
<comment type="cofactor">
    <cofactor evidence="1">
        <name>[4Fe-4S] cluster</name>
        <dbReference type="ChEBI" id="CHEBI:49883"/>
    </cofactor>
</comment>
<dbReference type="InterPro" id="IPR007197">
    <property type="entry name" value="rSAM"/>
</dbReference>
<evidence type="ECO:0000256" key="2">
    <source>
        <dbReference type="ARBA" id="ARBA00022485"/>
    </source>
</evidence>
<dbReference type="SFLD" id="SFLDG01067">
    <property type="entry name" value="SPASM/twitch_domain_containing"/>
    <property type="match status" value="1"/>
</dbReference>
<dbReference type="InterPro" id="IPR023885">
    <property type="entry name" value="4Fe4S-binding_SPASM_dom"/>
</dbReference>
<proteinExistence type="inferred from homology"/>
<sequence>MSNAKSFQIVSKPTGSACNIDCKYCFYLEKEKLYPNRNNNWKMPKEVLESYVRSNIEGSHGDVVEFIWQGGEPTLAGLDFFEEAIRLQHLYAKGKRISNSFQTNGMKIDKKWARFLKDNNFLVGISIDGSQVHHDKLRQTKSGKSTYSKVVEAIKLFNEVGVEYNTLTVVSKYNVDEAENVYNALKAVGSRFMQFTPLVERIAAQPDSSGLYLIKPDFIGESAVAEWSVPSKPYGQFMNKIFDLWAKEDIGKYFVMNFEQTMTQLVGGQGSCVFAEECGANLALEANGDVYSCDHFVYPDNKLGNIIETGISELAFSDQQAAFSKLKTENISMDCANCAVRPVCNAGCPKHRFATSSNGMPNKNYLCDGYKSHFEHVLHRMKYILNKMYNIK</sequence>
<dbReference type="Pfam" id="PF13186">
    <property type="entry name" value="SPASM"/>
    <property type="match status" value="1"/>
</dbReference>
<dbReference type="InterPro" id="IPR058240">
    <property type="entry name" value="rSAM_sf"/>
</dbReference>
<dbReference type="InterPro" id="IPR034491">
    <property type="entry name" value="Anaerob_Ser_sulfatase-maturase"/>
</dbReference>
<protein>
    <submittedName>
        <fullName evidence="9">Anaerobic sulfatase maturase</fullName>
    </submittedName>
</protein>
<dbReference type="SFLD" id="SFLDG01384">
    <property type="entry name" value="thioether_bond_formation_requi"/>
    <property type="match status" value="1"/>
</dbReference>
<dbReference type="InterPro" id="IPR023867">
    <property type="entry name" value="Sulphatase_maturase_rSAM"/>
</dbReference>
<dbReference type="PANTHER" id="PTHR43273">
    <property type="entry name" value="ANAEROBIC SULFATASE-MATURATING ENZYME HOMOLOG ASLB-RELATED"/>
    <property type="match status" value="1"/>
</dbReference>
<dbReference type="Gene3D" id="3.20.20.70">
    <property type="entry name" value="Aldolase class I"/>
    <property type="match status" value="1"/>
</dbReference>
<keyword evidence="6" id="KW-0411">Iron-sulfur</keyword>
<evidence type="ECO:0000256" key="5">
    <source>
        <dbReference type="ARBA" id="ARBA00023004"/>
    </source>
</evidence>
<dbReference type="SFLD" id="SFLDS00029">
    <property type="entry name" value="Radical_SAM"/>
    <property type="match status" value="1"/>
</dbReference>
<comment type="caution">
    <text evidence="9">The sequence shown here is derived from an EMBL/GenBank/DDBJ whole genome shotgun (WGS) entry which is preliminary data.</text>
</comment>
<keyword evidence="2" id="KW-0004">4Fe-4S</keyword>
<keyword evidence="3" id="KW-0949">S-adenosyl-L-methionine</keyword>
<dbReference type="EMBL" id="JAWJZI010000014">
    <property type="protein sequence ID" value="MDV5171599.1"/>
    <property type="molecule type" value="Genomic_DNA"/>
</dbReference>
<keyword evidence="10" id="KW-1185">Reference proteome</keyword>
<dbReference type="SFLD" id="SFLDG01386">
    <property type="entry name" value="main_SPASM_domain-containing"/>
    <property type="match status" value="1"/>
</dbReference>
<dbReference type="NCBIfam" id="TIGR03942">
    <property type="entry name" value="sulfatase_rSAM"/>
    <property type="match status" value="1"/>
</dbReference>
<organism evidence="9 10">
    <name type="scientific">Photobacterium rosenbergii</name>
    <dbReference type="NCBI Taxonomy" id="294936"/>
    <lineage>
        <taxon>Bacteria</taxon>
        <taxon>Pseudomonadati</taxon>
        <taxon>Pseudomonadota</taxon>
        <taxon>Gammaproteobacteria</taxon>
        <taxon>Vibrionales</taxon>
        <taxon>Vibrionaceae</taxon>
        <taxon>Photobacterium</taxon>
    </lineage>
</organism>
<keyword evidence="4" id="KW-0479">Metal-binding</keyword>
<evidence type="ECO:0000256" key="7">
    <source>
        <dbReference type="ARBA" id="ARBA00023601"/>
    </source>
</evidence>
<keyword evidence="5" id="KW-0408">Iron</keyword>
<dbReference type="Pfam" id="PF04055">
    <property type="entry name" value="Radical_SAM"/>
    <property type="match status" value="1"/>
</dbReference>
<dbReference type="CDD" id="cd01335">
    <property type="entry name" value="Radical_SAM"/>
    <property type="match status" value="1"/>
</dbReference>
<dbReference type="NCBIfam" id="TIGR04085">
    <property type="entry name" value="rSAM_more_4Fe4S"/>
    <property type="match status" value="1"/>
</dbReference>
<evidence type="ECO:0000313" key="9">
    <source>
        <dbReference type="EMBL" id="MDV5171599.1"/>
    </source>
</evidence>
<gene>
    <name evidence="9" type="ORF">R2X38_21610</name>
</gene>
<dbReference type="PROSITE" id="PS51918">
    <property type="entry name" value="RADICAL_SAM"/>
    <property type="match status" value="1"/>
</dbReference>
<dbReference type="SFLD" id="SFLDF00285">
    <property type="entry name" value="anaerobic_Ser-type_sulfatase-m"/>
    <property type="match status" value="1"/>
</dbReference>
<dbReference type="InterPro" id="IPR013785">
    <property type="entry name" value="Aldolase_TIM"/>
</dbReference>
<dbReference type="PANTHER" id="PTHR43273:SF3">
    <property type="entry name" value="ANAEROBIC SULFATASE-MATURATING ENZYME HOMOLOG ASLB-RELATED"/>
    <property type="match status" value="1"/>
</dbReference>
<dbReference type="SFLD" id="SFLDG01072">
    <property type="entry name" value="dehydrogenase_like"/>
    <property type="match status" value="1"/>
</dbReference>
<dbReference type="RefSeq" id="WP_317524420.1">
    <property type="nucleotide sequence ID" value="NZ_JAWJZI010000014.1"/>
</dbReference>
<dbReference type="Proteomes" id="UP001186452">
    <property type="component" value="Unassembled WGS sequence"/>
</dbReference>
<evidence type="ECO:0000313" key="10">
    <source>
        <dbReference type="Proteomes" id="UP001186452"/>
    </source>
</evidence>
<evidence type="ECO:0000256" key="6">
    <source>
        <dbReference type="ARBA" id="ARBA00023014"/>
    </source>
</evidence>
<dbReference type="CDD" id="cd21120">
    <property type="entry name" value="SPASM_anSME"/>
    <property type="match status" value="1"/>
</dbReference>
<evidence type="ECO:0000256" key="4">
    <source>
        <dbReference type="ARBA" id="ARBA00022723"/>
    </source>
</evidence>
<comment type="similarity">
    <text evidence="7">Belongs to the radical SAM superfamily. Anaerobic sulfatase-maturating enzyme family.</text>
</comment>
<dbReference type="SUPFAM" id="SSF102114">
    <property type="entry name" value="Radical SAM enzymes"/>
    <property type="match status" value="1"/>
</dbReference>
<accession>A0ABU3ZN95</accession>
<evidence type="ECO:0000256" key="1">
    <source>
        <dbReference type="ARBA" id="ARBA00001966"/>
    </source>
</evidence>
<evidence type="ECO:0000256" key="3">
    <source>
        <dbReference type="ARBA" id="ARBA00022691"/>
    </source>
</evidence>
<reference evidence="9 10" key="1">
    <citation type="submission" date="2023-10" db="EMBL/GenBank/DDBJ databases">
        <title>Marine bacteria isolated from horseshoe crab.</title>
        <authorList>
            <person name="Cheng T.H."/>
        </authorList>
    </citation>
    <scope>NUCLEOTIDE SEQUENCE [LARGE SCALE GENOMIC DNA]</scope>
    <source>
        <strain evidence="9 10">HSC6</strain>
    </source>
</reference>